<accession>A0A0J9E0W5</accession>
<dbReference type="Proteomes" id="UP000037178">
    <property type="component" value="Unassembled WGS sequence"/>
</dbReference>
<keyword evidence="3" id="KW-1185">Reference proteome</keyword>
<dbReference type="STRING" id="1675527.AIOL_001317"/>
<dbReference type="AlphaFoldDB" id="A0A0J9E0W5"/>
<dbReference type="PATRIC" id="fig|1675527.3.peg.1401"/>
<evidence type="ECO:0000313" key="3">
    <source>
        <dbReference type="Proteomes" id="UP000037178"/>
    </source>
</evidence>
<gene>
    <name evidence="2" type="ORF">AIOL_001317</name>
</gene>
<dbReference type="EMBL" id="LFTY01000002">
    <property type="protein sequence ID" value="KMW56365.1"/>
    <property type="molecule type" value="Genomic_DNA"/>
</dbReference>
<evidence type="ECO:0000313" key="2">
    <source>
        <dbReference type="EMBL" id="KMW56365.1"/>
    </source>
</evidence>
<name>A0A0J9E0W5_9RHOB</name>
<feature type="compositionally biased region" description="Low complexity" evidence="1">
    <location>
        <begin position="224"/>
        <end position="237"/>
    </location>
</feature>
<sequence length="468" mass="47101">MELENRSVLGSASGAAGVKGVSGLMPSVATDLVANEQELGQVVITLVRLELANRGLDPFAMTTATSSTLRDVASNPAPTEDSLRAAAKKAGFKLEIVDGLKADDGTKLDGFATKDGIKLDKSLFKPGNEAKLRQVALEEFADAGYQRDVGGGSKGDFGQAVAAKTLGHKPGADAKENDTVVVNGVKGEASRADAVKAARENNGASNSCGNNDSRGAHVAEQRKNNGANNSCGNNNKGPTQHRALLTKHKGCSGDLYYVLDKEGYLNNDGSVNYDRVNRDCPHNNFGGGGNGRTKCAQNASACRGKEGKSSTCGKNASGCSGNASRGGHCQNNASGCSGNASFKAGCLAKASGCGGNVSGTKGCAADSSQCAGKVGAMKVCVIKNSNCAGKLEGMVACGANNSQCIGNASGVAACGAKSGICVGKVQGACGFDVSNCVGNANIVCGLDLSQGPDAGLCAINILPFAPSC</sequence>
<protein>
    <submittedName>
        <fullName evidence="2">Uncharacterized protein</fullName>
    </submittedName>
</protein>
<evidence type="ECO:0000256" key="1">
    <source>
        <dbReference type="SAM" id="MobiDB-lite"/>
    </source>
</evidence>
<reference evidence="2 3" key="1">
    <citation type="submission" date="2015-06" db="EMBL/GenBank/DDBJ databases">
        <title>Draft genome sequence of an Alphaproteobacteria species associated to the Mediterranean sponge Oscarella lobularis.</title>
        <authorList>
            <person name="Jourda C."/>
            <person name="Santini S."/>
            <person name="Claverie J.-M."/>
        </authorList>
    </citation>
    <scope>NUCLEOTIDE SEQUENCE [LARGE SCALE GENOMIC DNA]</scope>
    <source>
        <strain evidence="2">IGS</strain>
    </source>
</reference>
<comment type="caution">
    <text evidence="2">The sequence shown here is derived from an EMBL/GenBank/DDBJ whole genome shotgun (WGS) entry which is preliminary data.</text>
</comment>
<feature type="compositionally biased region" description="Basic and acidic residues" evidence="1">
    <location>
        <begin position="214"/>
        <end position="223"/>
    </location>
</feature>
<feature type="region of interest" description="Disordered" evidence="1">
    <location>
        <begin position="201"/>
        <end position="239"/>
    </location>
</feature>
<feature type="compositionally biased region" description="Polar residues" evidence="1">
    <location>
        <begin position="202"/>
        <end position="213"/>
    </location>
</feature>
<dbReference type="RefSeq" id="WP_049642262.1">
    <property type="nucleotide sequence ID" value="NZ_LFTY01000002.1"/>
</dbReference>
<proteinExistence type="predicted"/>
<organism evidence="2 3">
    <name type="scientific">Candidatus Rhodobacter oscarellae</name>
    <dbReference type="NCBI Taxonomy" id="1675527"/>
    <lineage>
        <taxon>Bacteria</taxon>
        <taxon>Pseudomonadati</taxon>
        <taxon>Pseudomonadota</taxon>
        <taxon>Alphaproteobacteria</taxon>
        <taxon>Rhodobacterales</taxon>
        <taxon>Rhodobacter group</taxon>
        <taxon>Rhodobacter</taxon>
    </lineage>
</organism>